<dbReference type="InterPro" id="IPR018359">
    <property type="entry name" value="Bromodomain_CS"/>
</dbReference>
<evidence type="ECO:0000256" key="2">
    <source>
        <dbReference type="ARBA" id="ARBA00022679"/>
    </source>
</evidence>
<dbReference type="CDD" id="cd04369">
    <property type="entry name" value="Bromodomain"/>
    <property type="match status" value="1"/>
</dbReference>
<dbReference type="PRINTS" id="PR00503">
    <property type="entry name" value="BROMODOMAIN"/>
</dbReference>
<evidence type="ECO:0000256" key="8">
    <source>
        <dbReference type="SAM" id="MobiDB-lite"/>
    </source>
</evidence>
<keyword evidence="5" id="KW-0012">Acyltransferase</keyword>
<evidence type="ECO:0000256" key="1">
    <source>
        <dbReference type="ARBA" id="ARBA00004123"/>
    </source>
</evidence>
<feature type="compositionally biased region" description="Polar residues" evidence="8">
    <location>
        <begin position="302"/>
        <end position="317"/>
    </location>
</feature>
<evidence type="ECO:0000256" key="3">
    <source>
        <dbReference type="ARBA" id="ARBA00023117"/>
    </source>
</evidence>
<dbReference type="PANTHER" id="PTHR45750">
    <property type="entry name" value="GH11602P"/>
    <property type="match status" value="1"/>
</dbReference>
<feature type="compositionally biased region" description="Pro residues" evidence="8">
    <location>
        <begin position="635"/>
        <end position="646"/>
    </location>
</feature>
<feature type="region of interest" description="Disordered" evidence="8">
    <location>
        <begin position="587"/>
        <end position="698"/>
    </location>
</feature>
<sequence>MENELTNGRSPHVVSVIIRLLSLVNAKPKPRLSNWEEVLRAQMAQRNTAIEWPRDVDFAQLDISIRMQLLCELSDWVLAAHKKKMCKPRPPRMLPVAIERVASQRKSFVYWHFQVGELSRRLYCHITNFDLGESKDSNDTQSADTTASNPPPQTKGVSAEVYHLVASTERSWASFLHKALSSRVPVHLDMRPAFVKLKKKIESEDFEAQVTGPRIPAEAVIHELEEAEAAIIKEELEEAQEKERACAAREAAYHAGVVSMADVQSPRGSHDGEILETLLALQKDINASSAPPGADHHDASDVENSVEGNTGDHWSSPSEITAAQKEHDLRIRKAMAHQLWTLHRDVEQHAAAAAQACSDENDTGPLWERLTNQLVEPSVPADMDPRLWIRNMRGVQYDAALLSRPMDHIVKNTCKHIVDGLKRHPSHEAFFEPVDLTSIPEYTSVVKQPMELKTIYIKILLNNYTLFQGFLEDMHLIFDNCKRFNERTADIVRQCLAFELRFLEICCSLGVAVGHDGTGLKKPDPFDLFDDKKKSSKRAPKPKTLKTTKTTKTPKTHATEKRPRGRPRKVPSAALGLFELNLVSPVAASETPPERKFPSLISKSSQEPEPMPASLPRYDSSPSPPSAENHRQPEPLDPLPPPPPMSESPAEDLARYSAAAGISTYPADDMNTRSERPQQQQHQQQTQPDIWAHAMFSL</sequence>
<dbReference type="InterPro" id="IPR036427">
    <property type="entry name" value="Bromodomain-like_sf"/>
</dbReference>
<dbReference type="Pfam" id="PF00439">
    <property type="entry name" value="Bromodomain"/>
    <property type="match status" value="1"/>
</dbReference>
<reference evidence="10" key="1">
    <citation type="submission" date="2020-05" db="EMBL/GenBank/DDBJ databases">
        <title>Phylogenomic resolution of chytrid fungi.</title>
        <authorList>
            <person name="Stajich J.E."/>
            <person name="Amses K."/>
            <person name="Simmons R."/>
            <person name="Seto K."/>
            <person name="Myers J."/>
            <person name="Bonds A."/>
            <person name="Quandt C.A."/>
            <person name="Barry K."/>
            <person name="Liu P."/>
            <person name="Grigoriev I."/>
            <person name="Longcore J.E."/>
            <person name="James T.Y."/>
        </authorList>
    </citation>
    <scope>NUCLEOTIDE SEQUENCE</scope>
    <source>
        <strain evidence="10">JEL0379</strain>
    </source>
</reference>
<dbReference type="PROSITE" id="PS00354">
    <property type="entry name" value="HMGI_Y"/>
    <property type="match status" value="1"/>
</dbReference>
<evidence type="ECO:0000313" key="10">
    <source>
        <dbReference type="EMBL" id="KAJ3174519.1"/>
    </source>
</evidence>
<evidence type="ECO:0000256" key="7">
    <source>
        <dbReference type="SAM" id="Coils"/>
    </source>
</evidence>
<feature type="compositionally biased region" description="Polar residues" evidence="8">
    <location>
        <begin position="139"/>
        <end position="148"/>
    </location>
</feature>
<dbReference type="PROSITE" id="PS50014">
    <property type="entry name" value="BROMODOMAIN_2"/>
    <property type="match status" value="1"/>
</dbReference>
<dbReference type="GO" id="GO:0045944">
    <property type="term" value="P:positive regulation of transcription by RNA polymerase II"/>
    <property type="evidence" value="ECO:0007669"/>
    <property type="project" value="TreeGrafter"/>
</dbReference>
<protein>
    <submittedName>
        <fullName evidence="10">Histone acetyltransferase</fullName>
    </submittedName>
</protein>
<feature type="region of interest" description="Disordered" evidence="8">
    <location>
        <begin position="524"/>
        <end position="570"/>
    </location>
</feature>
<dbReference type="Gene3D" id="1.20.920.10">
    <property type="entry name" value="Bromodomain-like"/>
    <property type="match status" value="1"/>
</dbReference>
<dbReference type="GO" id="GO:0005634">
    <property type="term" value="C:nucleus"/>
    <property type="evidence" value="ECO:0007669"/>
    <property type="project" value="UniProtKB-SubCell"/>
</dbReference>
<feature type="compositionally biased region" description="Basic residues" evidence="8">
    <location>
        <begin position="534"/>
        <end position="546"/>
    </location>
</feature>
<keyword evidence="4" id="KW-0539">Nucleus</keyword>
<evidence type="ECO:0000313" key="11">
    <source>
        <dbReference type="Proteomes" id="UP001212152"/>
    </source>
</evidence>
<feature type="compositionally biased region" description="Low complexity" evidence="8">
    <location>
        <begin position="678"/>
        <end position="687"/>
    </location>
</feature>
<dbReference type="GO" id="GO:0010484">
    <property type="term" value="F:histone H3 acetyltransferase activity"/>
    <property type="evidence" value="ECO:0007669"/>
    <property type="project" value="TreeGrafter"/>
</dbReference>
<dbReference type="SMART" id="SM00297">
    <property type="entry name" value="BROMO"/>
    <property type="match status" value="1"/>
</dbReference>
<keyword evidence="7" id="KW-0175">Coiled coil</keyword>
<gene>
    <name evidence="10" type="primary">GCN5_2</name>
    <name evidence="10" type="ORF">HDU87_007110</name>
</gene>
<evidence type="ECO:0000256" key="6">
    <source>
        <dbReference type="PROSITE-ProRule" id="PRU00035"/>
    </source>
</evidence>
<dbReference type="PANTHER" id="PTHR45750:SF3">
    <property type="entry name" value="HISTONE ACETYLTRANSFERASE"/>
    <property type="match status" value="1"/>
</dbReference>
<feature type="region of interest" description="Disordered" evidence="8">
    <location>
        <begin position="134"/>
        <end position="156"/>
    </location>
</feature>
<dbReference type="InterPro" id="IPR000637">
    <property type="entry name" value="HMGI/Y_DNA-bd_CS"/>
</dbReference>
<comment type="caution">
    <text evidence="10">The sequence shown here is derived from an EMBL/GenBank/DDBJ whole genome shotgun (WGS) entry which is preliminary data.</text>
</comment>
<dbReference type="InterPro" id="IPR001487">
    <property type="entry name" value="Bromodomain"/>
</dbReference>
<name>A0AAD5XMZ0_9FUNG</name>
<dbReference type="Proteomes" id="UP001212152">
    <property type="component" value="Unassembled WGS sequence"/>
</dbReference>
<keyword evidence="3 6" id="KW-0103">Bromodomain</keyword>
<keyword evidence="2" id="KW-0808">Transferase</keyword>
<proteinExistence type="predicted"/>
<organism evidence="10 11">
    <name type="scientific">Geranomyces variabilis</name>
    <dbReference type="NCBI Taxonomy" id="109894"/>
    <lineage>
        <taxon>Eukaryota</taxon>
        <taxon>Fungi</taxon>
        <taxon>Fungi incertae sedis</taxon>
        <taxon>Chytridiomycota</taxon>
        <taxon>Chytridiomycota incertae sedis</taxon>
        <taxon>Chytridiomycetes</taxon>
        <taxon>Spizellomycetales</taxon>
        <taxon>Powellomycetaceae</taxon>
        <taxon>Geranomyces</taxon>
    </lineage>
</organism>
<dbReference type="InterPro" id="IPR037800">
    <property type="entry name" value="GCN5"/>
</dbReference>
<dbReference type="GO" id="GO:0000123">
    <property type="term" value="C:histone acetyltransferase complex"/>
    <property type="evidence" value="ECO:0007669"/>
    <property type="project" value="TreeGrafter"/>
</dbReference>
<feature type="compositionally biased region" description="Basic and acidic residues" evidence="8">
    <location>
        <begin position="524"/>
        <end position="533"/>
    </location>
</feature>
<keyword evidence="11" id="KW-1185">Reference proteome</keyword>
<dbReference type="EMBL" id="JADGJQ010000064">
    <property type="protein sequence ID" value="KAJ3174519.1"/>
    <property type="molecule type" value="Genomic_DNA"/>
</dbReference>
<dbReference type="SUPFAM" id="SSF47370">
    <property type="entry name" value="Bromodomain"/>
    <property type="match status" value="1"/>
</dbReference>
<feature type="coiled-coil region" evidence="7">
    <location>
        <begin position="217"/>
        <end position="244"/>
    </location>
</feature>
<evidence type="ECO:0000256" key="5">
    <source>
        <dbReference type="ARBA" id="ARBA00023315"/>
    </source>
</evidence>
<feature type="domain" description="Bromo" evidence="9">
    <location>
        <begin position="422"/>
        <end position="492"/>
    </location>
</feature>
<feature type="region of interest" description="Disordered" evidence="8">
    <location>
        <begin position="287"/>
        <end position="317"/>
    </location>
</feature>
<accession>A0AAD5XMZ0</accession>
<evidence type="ECO:0000259" key="9">
    <source>
        <dbReference type="PROSITE" id="PS50014"/>
    </source>
</evidence>
<dbReference type="PROSITE" id="PS00633">
    <property type="entry name" value="BROMODOMAIN_1"/>
    <property type="match status" value="1"/>
</dbReference>
<evidence type="ECO:0000256" key="4">
    <source>
        <dbReference type="ARBA" id="ARBA00023242"/>
    </source>
</evidence>
<comment type="subcellular location">
    <subcellularLocation>
        <location evidence="1">Nucleus</location>
    </subcellularLocation>
</comment>
<dbReference type="AlphaFoldDB" id="A0AAD5XMZ0"/>